<dbReference type="InterPro" id="IPR058240">
    <property type="entry name" value="rSAM_sf"/>
</dbReference>
<keyword evidence="7" id="KW-0411">Iron-sulfur</keyword>
<protein>
    <submittedName>
        <fullName evidence="9">Tungsten-containing aldehyde ferredoxin oxidoreductase cofactor modifying protein</fullName>
    </submittedName>
</protein>
<dbReference type="InterPro" id="IPR050377">
    <property type="entry name" value="Radical_SAM_PqqE_MftC-like"/>
</dbReference>
<dbReference type="CDD" id="cd21109">
    <property type="entry name" value="SPASM"/>
    <property type="match status" value="1"/>
</dbReference>
<evidence type="ECO:0000313" key="10">
    <source>
        <dbReference type="Proteomes" id="UP000239549"/>
    </source>
</evidence>
<accession>A0A2L2XHT2</accession>
<dbReference type="SFLD" id="SFLDG01067">
    <property type="entry name" value="SPASM/twitch_domain_containing"/>
    <property type="match status" value="1"/>
</dbReference>
<keyword evidence="4" id="KW-0479">Metal-binding</keyword>
<comment type="cofactor">
    <cofactor evidence="1">
        <name>[4Fe-4S] cluster</name>
        <dbReference type="ChEBI" id="CHEBI:49883"/>
    </cofactor>
</comment>
<dbReference type="PROSITE" id="PS01305">
    <property type="entry name" value="MOAA_NIFB_PQQE"/>
    <property type="match status" value="1"/>
</dbReference>
<dbReference type="InterPro" id="IPR007197">
    <property type="entry name" value="rSAM"/>
</dbReference>
<gene>
    <name evidence="9" type="ORF">DCCM_2542</name>
</gene>
<evidence type="ECO:0000256" key="4">
    <source>
        <dbReference type="ARBA" id="ARBA00022723"/>
    </source>
</evidence>
<dbReference type="EMBL" id="BFAV01000102">
    <property type="protein sequence ID" value="GBF33441.1"/>
    <property type="molecule type" value="Genomic_DNA"/>
</dbReference>
<keyword evidence="10" id="KW-1185">Reference proteome</keyword>
<dbReference type="InterPro" id="IPR013785">
    <property type="entry name" value="Aldolase_TIM"/>
</dbReference>
<dbReference type="OrthoDB" id="9782387at2"/>
<evidence type="ECO:0000256" key="7">
    <source>
        <dbReference type="ARBA" id="ARBA00023014"/>
    </source>
</evidence>
<dbReference type="GO" id="GO:0046872">
    <property type="term" value="F:metal ion binding"/>
    <property type="evidence" value="ECO:0007669"/>
    <property type="project" value="UniProtKB-KW"/>
</dbReference>
<dbReference type="PANTHER" id="PTHR11228">
    <property type="entry name" value="RADICAL SAM DOMAIN PROTEIN"/>
    <property type="match status" value="1"/>
</dbReference>
<dbReference type="Proteomes" id="UP000239549">
    <property type="component" value="Unassembled WGS sequence"/>
</dbReference>
<dbReference type="InterPro" id="IPR034391">
    <property type="entry name" value="AdoMet-like_SPASM_containing"/>
</dbReference>
<name>A0A2L2XHT2_9FIRM</name>
<dbReference type="SFLD" id="SFLDG01387">
    <property type="entry name" value="BtrN-like_SPASM_domain_contain"/>
    <property type="match status" value="1"/>
</dbReference>
<dbReference type="Pfam" id="PF13186">
    <property type="entry name" value="SPASM"/>
    <property type="match status" value="1"/>
</dbReference>
<dbReference type="InterPro" id="IPR000385">
    <property type="entry name" value="MoaA_NifB_PqqE_Fe-S-bd_CS"/>
</dbReference>
<keyword evidence="2" id="KW-0004">4Fe-4S</keyword>
<sequence length="344" mass="39092">MNARLLTNKNTGRVELGKALPLDTPFSVQMFVANTCNFRCAYCLQSHTKKILKDMSFSRKLMKFDLYKKCIDGFKDLPGKLKILVLAGWGEPLLHPRLAEMIQYAKAHNVTDKVEIITNSYALTPALADQLIKAGLDSMRISIQGLCAGDYRQASGVDINFDQFVANLKYFYEHKKSTNVYIKIMDIMLKKPGDREKFFDIFGNLCDEIAVESLIPMLPEFDYSKFGSDFSTELMGNKLVETDICALPFYSCIIDVDGRLLPCGVFPPPAGFDNVAEKGLAAVWRGPEYNAFLIKLLKREKAQIPVCNKCKRHIHVMRPSDYLDDYAEDLIPLYERLEAYESRD</sequence>
<proteinExistence type="predicted"/>
<dbReference type="PANTHER" id="PTHR11228:SF7">
    <property type="entry name" value="PQQA PEPTIDE CYCLASE"/>
    <property type="match status" value="1"/>
</dbReference>
<organism evidence="9 10">
    <name type="scientific">Desulfocucumis palustris</name>
    <dbReference type="NCBI Taxonomy" id="1898651"/>
    <lineage>
        <taxon>Bacteria</taxon>
        <taxon>Bacillati</taxon>
        <taxon>Bacillota</taxon>
        <taxon>Clostridia</taxon>
        <taxon>Eubacteriales</taxon>
        <taxon>Desulfocucumaceae</taxon>
        <taxon>Desulfocucumis</taxon>
    </lineage>
</organism>
<keyword evidence="5" id="KW-0560">Oxidoreductase</keyword>
<dbReference type="RefSeq" id="WP_104371840.1">
    <property type="nucleotide sequence ID" value="NZ_BFAV01000102.1"/>
</dbReference>
<dbReference type="GO" id="GO:0016491">
    <property type="term" value="F:oxidoreductase activity"/>
    <property type="evidence" value="ECO:0007669"/>
    <property type="project" value="UniProtKB-KW"/>
</dbReference>
<dbReference type="CDD" id="cd01335">
    <property type="entry name" value="Radical_SAM"/>
    <property type="match status" value="1"/>
</dbReference>
<feature type="domain" description="Radical SAM core" evidence="8">
    <location>
        <begin position="22"/>
        <end position="250"/>
    </location>
</feature>
<dbReference type="Gene3D" id="3.20.20.70">
    <property type="entry name" value="Aldolase class I"/>
    <property type="match status" value="1"/>
</dbReference>
<dbReference type="PROSITE" id="PS51918">
    <property type="entry name" value="RADICAL_SAM"/>
    <property type="match status" value="1"/>
</dbReference>
<dbReference type="AlphaFoldDB" id="A0A2L2XHT2"/>
<dbReference type="InterPro" id="IPR023885">
    <property type="entry name" value="4Fe4S-binding_SPASM_dom"/>
</dbReference>
<evidence type="ECO:0000256" key="2">
    <source>
        <dbReference type="ARBA" id="ARBA00022485"/>
    </source>
</evidence>
<evidence type="ECO:0000256" key="6">
    <source>
        <dbReference type="ARBA" id="ARBA00023004"/>
    </source>
</evidence>
<dbReference type="GO" id="GO:0051539">
    <property type="term" value="F:4 iron, 4 sulfur cluster binding"/>
    <property type="evidence" value="ECO:0007669"/>
    <property type="project" value="UniProtKB-KW"/>
</dbReference>
<dbReference type="Pfam" id="PF04055">
    <property type="entry name" value="Radical_SAM"/>
    <property type="match status" value="1"/>
</dbReference>
<evidence type="ECO:0000256" key="3">
    <source>
        <dbReference type="ARBA" id="ARBA00022691"/>
    </source>
</evidence>
<reference evidence="10" key="1">
    <citation type="submission" date="2018-02" db="EMBL/GenBank/DDBJ databases">
        <title>Genome sequence of Desulfocucumis palustris strain NAW-5.</title>
        <authorList>
            <person name="Watanabe M."/>
            <person name="Kojima H."/>
            <person name="Fukui M."/>
        </authorList>
    </citation>
    <scope>NUCLEOTIDE SEQUENCE [LARGE SCALE GENOMIC DNA]</scope>
    <source>
        <strain evidence="10">NAW-5</strain>
    </source>
</reference>
<evidence type="ECO:0000256" key="1">
    <source>
        <dbReference type="ARBA" id="ARBA00001966"/>
    </source>
</evidence>
<keyword evidence="3" id="KW-0949">S-adenosyl-L-methionine</keyword>
<evidence type="ECO:0000259" key="8">
    <source>
        <dbReference type="PROSITE" id="PS51918"/>
    </source>
</evidence>
<dbReference type="SUPFAM" id="SSF102114">
    <property type="entry name" value="Radical SAM enzymes"/>
    <property type="match status" value="1"/>
</dbReference>
<keyword evidence="6" id="KW-0408">Iron</keyword>
<comment type="caution">
    <text evidence="9">The sequence shown here is derived from an EMBL/GenBank/DDBJ whole genome shotgun (WGS) entry which is preliminary data.</text>
</comment>
<evidence type="ECO:0000313" key="9">
    <source>
        <dbReference type="EMBL" id="GBF33441.1"/>
    </source>
</evidence>
<evidence type="ECO:0000256" key="5">
    <source>
        <dbReference type="ARBA" id="ARBA00023002"/>
    </source>
</evidence>
<dbReference type="SFLD" id="SFLDS00029">
    <property type="entry name" value="Radical_SAM"/>
    <property type="match status" value="1"/>
</dbReference>